<feature type="repeat" description="TPR" evidence="2">
    <location>
        <begin position="46"/>
        <end position="79"/>
    </location>
</feature>
<name>A0ABY6K2D2_9ARAC</name>
<feature type="repeat" description="TPR" evidence="2">
    <location>
        <begin position="114"/>
        <end position="147"/>
    </location>
</feature>
<evidence type="ECO:0000256" key="1">
    <source>
        <dbReference type="ARBA" id="ARBA00022803"/>
    </source>
</evidence>
<dbReference type="InterPro" id="IPR011990">
    <property type="entry name" value="TPR-like_helical_dom_sf"/>
</dbReference>
<dbReference type="Proteomes" id="UP001235939">
    <property type="component" value="Chromosome 02"/>
</dbReference>
<dbReference type="Pfam" id="PF13414">
    <property type="entry name" value="TPR_11"/>
    <property type="match status" value="1"/>
</dbReference>
<organism evidence="3 4">
    <name type="scientific">Cordylochernes scorpioides</name>
    <dbReference type="NCBI Taxonomy" id="51811"/>
    <lineage>
        <taxon>Eukaryota</taxon>
        <taxon>Metazoa</taxon>
        <taxon>Ecdysozoa</taxon>
        <taxon>Arthropoda</taxon>
        <taxon>Chelicerata</taxon>
        <taxon>Arachnida</taxon>
        <taxon>Pseudoscorpiones</taxon>
        <taxon>Cheliferoidea</taxon>
        <taxon>Chernetidae</taxon>
        <taxon>Cordylochernes</taxon>
    </lineage>
</organism>
<dbReference type="InterPro" id="IPR019734">
    <property type="entry name" value="TPR_rpt"/>
</dbReference>
<dbReference type="PROSITE" id="PS50005">
    <property type="entry name" value="TPR"/>
    <property type="match status" value="4"/>
</dbReference>
<evidence type="ECO:0000256" key="2">
    <source>
        <dbReference type="PROSITE-ProRule" id="PRU00339"/>
    </source>
</evidence>
<keyword evidence="4" id="KW-1185">Reference proteome</keyword>
<dbReference type="PANTHER" id="PTHR12558">
    <property type="entry name" value="CELL DIVISION CYCLE 16,23,27"/>
    <property type="match status" value="1"/>
</dbReference>
<dbReference type="SUPFAM" id="SSF48452">
    <property type="entry name" value="TPR-like"/>
    <property type="match status" value="2"/>
</dbReference>
<dbReference type="PANTHER" id="PTHR12558:SF10">
    <property type="entry name" value="CELL DIVISION CYCLE PROTEIN 23 HOMOLOG"/>
    <property type="match status" value="1"/>
</dbReference>
<dbReference type="SMART" id="SM00028">
    <property type="entry name" value="TPR"/>
    <property type="match status" value="6"/>
</dbReference>
<gene>
    <name evidence="3" type="ORF">LAZ67_2002821</name>
</gene>
<proteinExistence type="predicted"/>
<dbReference type="Pfam" id="PF13181">
    <property type="entry name" value="TPR_8"/>
    <property type="match status" value="1"/>
</dbReference>
<reference evidence="3 4" key="1">
    <citation type="submission" date="2022-01" db="EMBL/GenBank/DDBJ databases">
        <title>A chromosomal length assembly of Cordylochernes scorpioides.</title>
        <authorList>
            <person name="Zeh D."/>
            <person name="Zeh J."/>
        </authorList>
    </citation>
    <scope>NUCLEOTIDE SEQUENCE [LARGE SCALE GENOMIC DNA]</scope>
    <source>
        <strain evidence="3">IN4F17</strain>
        <tissue evidence="3">Whole Body</tissue>
    </source>
</reference>
<evidence type="ECO:0000313" key="3">
    <source>
        <dbReference type="EMBL" id="UYV63006.1"/>
    </source>
</evidence>
<dbReference type="EMBL" id="CP092864">
    <property type="protein sequence ID" value="UYV63006.1"/>
    <property type="molecule type" value="Genomic_DNA"/>
</dbReference>
<dbReference type="Pfam" id="PF00515">
    <property type="entry name" value="TPR_1"/>
    <property type="match status" value="1"/>
</dbReference>
<dbReference type="Gene3D" id="1.25.40.10">
    <property type="entry name" value="Tetratricopeptide repeat domain"/>
    <property type="match status" value="2"/>
</dbReference>
<feature type="repeat" description="TPR" evidence="2">
    <location>
        <begin position="148"/>
        <end position="181"/>
    </location>
</feature>
<protein>
    <submittedName>
        <fullName evidence="3">CDC23</fullName>
    </submittedName>
</protein>
<feature type="repeat" description="TPR" evidence="2">
    <location>
        <begin position="182"/>
        <end position="215"/>
    </location>
</feature>
<keyword evidence="1 2" id="KW-0802">TPR repeat</keyword>
<sequence length="389" mass="45461">MLKGLKLPNHWLRHLFTAGVYLEFQYNDEALNLYRQLQGAGLHNSTYIKSQVAIAYHNMREVDQAIESFKALLEEDPYRLDKMDIYSNLLYVKEMRVELSQLAYSTCETDKYRVETCCIIGNFYSLRSQHEKAVIYFQKALKLNPNYLSAWTLMGHEFMEMKNTPAAVQAYRQAIDVNQRDYRAWYGLGQTYEIIKMPYYSLNYYKRAQQLRPNDSRMMVALGEAYEKLDKLQEAKTCFWRAQAMGDIEQTALLKLAKLYDRLGDKEMASLAYIDYLRVTDQKRYVDKAERANTYKYLANYYLSQGKMEEAYEYAHKCLGYPEVRQPAAAAMITDNHVMQTREEGKTLIKQMALKKDNTAMDISQETKQVLCPLTEGDPSGSFFITDYI</sequence>
<evidence type="ECO:0000313" key="4">
    <source>
        <dbReference type="Proteomes" id="UP001235939"/>
    </source>
</evidence>
<accession>A0ABY6K2D2</accession>